<evidence type="ECO:0008006" key="3">
    <source>
        <dbReference type="Google" id="ProtNLM"/>
    </source>
</evidence>
<organism evidence="1 2">
    <name type="scientific">Phreatobacter oligotrophus</name>
    <dbReference type="NCBI Taxonomy" id="1122261"/>
    <lineage>
        <taxon>Bacteria</taxon>
        <taxon>Pseudomonadati</taxon>
        <taxon>Pseudomonadota</taxon>
        <taxon>Alphaproteobacteria</taxon>
        <taxon>Hyphomicrobiales</taxon>
        <taxon>Phreatobacteraceae</taxon>
        <taxon>Phreatobacter</taxon>
    </lineage>
</organism>
<evidence type="ECO:0000313" key="2">
    <source>
        <dbReference type="Proteomes" id="UP000241808"/>
    </source>
</evidence>
<name>A0A2T4YLF7_9HYPH</name>
<gene>
    <name evidence="1" type="ORF">C8P69_1399</name>
</gene>
<proteinExistence type="predicted"/>
<protein>
    <recommendedName>
        <fullName evidence="3">Integrase-like protein</fullName>
    </recommendedName>
</protein>
<reference evidence="1 2" key="1">
    <citation type="submission" date="2018-04" db="EMBL/GenBank/DDBJ databases">
        <title>Genomic Encyclopedia of Archaeal and Bacterial Type Strains, Phase II (KMG-II): from individual species to whole genera.</title>
        <authorList>
            <person name="Goeker M."/>
        </authorList>
    </citation>
    <scope>NUCLEOTIDE SEQUENCE [LARGE SCALE GENOMIC DNA]</scope>
    <source>
        <strain evidence="1 2">DSM 25521</strain>
    </source>
</reference>
<dbReference type="Proteomes" id="UP000241808">
    <property type="component" value="Unassembled WGS sequence"/>
</dbReference>
<comment type="caution">
    <text evidence="1">The sequence shown here is derived from an EMBL/GenBank/DDBJ whole genome shotgun (WGS) entry which is preliminary data.</text>
</comment>
<dbReference type="AlphaFoldDB" id="A0A2T4YLF7"/>
<dbReference type="EMBL" id="PZZL01000039">
    <property type="protein sequence ID" value="PTM43965.1"/>
    <property type="molecule type" value="Genomic_DNA"/>
</dbReference>
<evidence type="ECO:0000313" key="1">
    <source>
        <dbReference type="EMBL" id="PTM43965.1"/>
    </source>
</evidence>
<keyword evidence="2" id="KW-1185">Reference proteome</keyword>
<sequence length="55" mass="6079">MAEAFVRTFKRDYVAVNPKPDAATVIAALPGWFDHYNALHRKRCFQATALSGLAA</sequence>
<accession>A0A2T4YLF7</accession>